<gene>
    <name evidence="1" type="ORF">RRG08_013595</name>
</gene>
<proteinExistence type="predicted"/>
<dbReference type="Proteomes" id="UP001283361">
    <property type="component" value="Unassembled WGS sequence"/>
</dbReference>
<sequence>MAEASICSSLPLCPSDVIRLSNHARGLSYLKNTRIRSNKPMRGERSTSLPLGDGTQQLLRRQLAEWVERTTDERSDPRARLALFGHSERPLEAKRNTNMICGYCETVAKSEVRVLGQLWSLYWAMCSINGDRITKRHLQRRSDQIYVRIGTLRDRSDLTC</sequence>
<dbReference type="EMBL" id="JAWDGP010007084">
    <property type="protein sequence ID" value="KAK3730300.1"/>
    <property type="molecule type" value="Genomic_DNA"/>
</dbReference>
<keyword evidence="2" id="KW-1185">Reference proteome</keyword>
<comment type="caution">
    <text evidence="1">The sequence shown here is derived from an EMBL/GenBank/DDBJ whole genome shotgun (WGS) entry which is preliminary data.</text>
</comment>
<dbReference type="AlphaFoldDB" id="A0AAE0Y350"/>
<accession>A0AAE0Y350</accession>
<organism evidence="1 2">
    <name type="scientific">Elysia crispata</name>
    <name type="common">lettuce slug</name>
    <dbReference type="NCBI Taxonomy" id="231223"/>
    <lineage>
        <taxon>Eukaryota</taxon>
        <taxon>Metazoa</taxon>
        <taxon>Spiralia</taxon>
        <taxon>Lophotrochozoa</taxon>
        <taxon>Mollusca</taxon>
        <taxon>Gastropoda</taxon>
        <taxon>Heterobranchia</taxon>
        <taxon>Euthyneura</taxon>
        <taxon>Panpulmonata</taxon>
        <taxon>Sacoglossa</taxon>
        <taxon>Placobranchoidea</taxon>
        <taxon>Plakobranchidae</taxon>
        <taxon>Elysia</taxon>
    </lineage>
</organism>
<protein>
    <submittedName>
        <fullName evidence="1">Uncharacterized protein</fullName>
    </submittedName>
</protein>
<evidence type="ECO:0000313" key="1">
    <source>
        <dbReference type="EMBL" id="KAK3730300.1"/>
    </source>
</evidence>
<evidence type="ECO:0000313" key="2">
    <source>
        <dbReference type="Proteomes" id="UP001283361"/>
    </source>
</evidence>
<name>A0AAE0Y350_9GAST</name>
<reference evidence="1" key="1">
    <citation type="journal article" date="2023" name="G3 (Bethesda)">
        <title>A reference genome for the long-term kleptoplast-retaining sea slug Elysia crispata morphotype clarki.</title>
        <authorList>
            <person name="Eastman K.E."/>
            <person name="Pendleton A.L."/>
            <person name="Shaikh M.A."/>
            <person name="Suttiyut T."/>
            <person name="Ogas R."/>
            <person name="Tomko P."/>
            <person name="Gavelis G."/>
            <person name="Widhalm J.R."/>
            <person name="Wisecaver J.H."/>
        </authorList>
    </citation>
    <scope>NUCLEOTIDE SEQUENCE</scope>
    <source>
        <strain evidence="1">ECLA1</strain>
    </source>
</reference>